<gene>
    <name evidence="2" type="ORF">EHQ64_03400</name>
</gene>
<evidence type="ECO:0000313" key="2">
    <source>
        <dbReference type="EMBL" id="TGL64052.1"/>
    </source>
</evidence>
<reference evidence="2" key="1">
    <citation type="journal article" date="2019" name="PLoS Negl. Trop. Dis.">
        <title>Revisiting the worldwide diversity of Leptospira species in the environment.</title>
        <authorList>
            <person name="Vincent A.T."/>
            <person name="Schiettekatte O."/>
            <person name="Bourhy P."/>
            <person name="Veyrier F.J."/>
            <person name="Picardeau M."/>
        </authorList>
    </citation>
    <scope>NUCLEOTIDE SEQUENCE [LARGE SCALE GENOMIC DNA]</scope>
    <source>
        <strain evidence="2">201702455</strain>
    </source>
</reference>
<evidence type="ECO:0000313" key="3">
    <source>
        <dbReference type="Proteomes" id="UP000297762"/>
    </source>
</evidence>
<dbReference type="RefSeq" id="WP_135648101.1">
    <property type="nucleotide sequence ID" value="NZ_RQGF01000009.1"/>
</dbReference>
<keyword evidence="3" id="KW-1185">Reference proteome</keyword>
<dbReference type="OrthoDB" id="329514at2"/>
<sequence length="154" mass="17827">MYPYLLVFHSFTRWIVLFLMISSLVLCIHGLITKRNFTKPDHLFRILTIAFSHFQLVLGFFLYFKSPIVRSFFSDPAGSLVIADSRFFTLIHISLMFISVILLTVGSAVSKRKKEEPDKFKNLLVWNSIALILILIAIPWPFSPLATRPYLRGF</sequence>
<name>A0A4R9KFQ4_9LEPT</name>
<feature type="transmembrane region" description="Helical" evidence="1">
    <location>
        <begin position="122"/>
        <end position="142"/>
    </location>
</feature>
<dbReference type="EMBL" id="RQGF01000009">
    <property type="protein sequence ID" value="TGL64052.1"/>
    <property type="molecule type" value="Genomic_DNA"/>
</dbReference>
<proteinExistence type="predicted"/>
<evidence type="ECO:0000256" key="1">
    <source>
        <dbReference type="SAM" id="Phobius"/>
    </source>
</evidence>
<feature type="transmembrane region" description="Helical" evidence="1">
    <location>
        <begin position="12"/>
        <end position="32"/>
    </location>
</feature>
<dbReference type="AlphaFoldDB" id="A0A4R9KFQ4"/>
<dbReference type="Proteomes" id="UP000297762">
    <property type="component" value="Unassembled WGS sequence"/>
</dbReference>
<accession>A0A4R9KFQ4</accession>
<feature type="transmembrane region" description="Helical" evidence="1">
    <location>
        <begin position="87"/>
        <end position="110"/>
    </location>
</feature>
<protein>
    <recommendedName>
        <fullName evidence="4">Cytochrome B</fullName>
    </recommendedName>
</protein>
<organism evidence="2 3">
    <name type="scientific">Leptospira sarikeiensis</name>
    <dbReference type="NCBI Taxonomy" id="2484943"/>
    <lineage>
        <taxon>Bacteria</taxon>
        <taxon>Pseudomonadati</taxon>
        <taxon>Spirochaetota</taxon>
        <taxon>Spirochaetia</taxon>
        <taxon>Leptospirales</taxon>
        <taxon>Leptospiraceae</taxon>
        <taxon>Leptospira</taxon>
    </lineage>
</organism>
<evidence type="ECO:0008006" key="4">
    <source>
        <dbReference type="Google" id="ProtNLM"/>
    </source>
</evidence>
<keyword evidence="1" id="KW-0472">Membrane</keyword>
<feature type="transmembrane region" description="Helical" evidence="1">
    <location>
        <begin position="44"/>
        <end position="64"/>
    </location>
</feature>
<keyword evidence="1" id="KW-0812">Transmembrane</keyword>
<comment type="caution">
    <text evidence="2">The sequence shown here is derived from an EMBL/GenBank/DDBJ whole genome shotgun (WGS) entry which is preliminary data.</text>
</comment>
<keyword evidence="1" id="KW-1133">Transmembrane helix</keyword>